<dbReference type="EMBL" id="JBHSYQ010000003">
    <property type="protein sequence ID" value="MFC6996875.1"/>
    <property type="molecule type" value="Genomic_DNA"/>
</dbReference>
<feature type="transmembrane region" description="Helical" evidence="1">
    <location>
        <begin position="7"/>
        <end position="25"/>
    </location>
</feature>
<keyword evidence="3" id="KW-1185">Reference proteome</keyword>
<evidence type="ECO:0000313" key="2">
    <source>
        <dbReference type="EMBL" id="MFC6996875.1"/>
    </source>
</evidence>
<keyword evidence="1" id="KW-1133">Transmembrane helix</keyword>
<evidence type="ECO:0000313" key="3">
    <source>
        <dbReference type="Proteomes" id="UP001596405"/>
    </source>
</evidence>
<keyword evidence="1" id="KW-0812">Transmembrane</keyword>
<feature type="transmembrane region" description="Helical" evidence="1">
    <location>
        <begin position="31"/>
        <end position="52"/>
    </location>
</feature>
<name>A0ABW2DGU1_9BACT</name>
<comment type="caution">
    <text evidence="2">The sequence shown here is derived from an EMBL/GenBank/DDBJ whole genome shotgun (WGS) entry which is preliminary data.</text>
</comment>
<accession>A0ABW2DGU1</accession>
<sequence length="61" mass="7152">MTTRSSNMLLNFMLVISFLIMMWRLEDSNILVTLLSFLGFMMFVILKILITLRQKKGDPPK</sequence>
<proteinExistence type="predicted"/>
<reference evidence="3" key="1">
    <citation type="journal article" date="2019" name="Int. J. Syst. Evol. Microbiol.">
        <title>The Global Catalogue of Microorganisms (GCM) 10K type strain sequencing project: providing services to taxonomists for standard genome sequencing and annotation.</title>
        <authorList>
            <consortium name="The Broad Institute Genomics Platform"/>
            <consortium name="The Broad Institute Genome Sequencing Center for Infectious Disease"/>
            <person name="Wu L."/>
            <person name="Ma J."/>
        </authorList>
    </citation>
    <scope>NUCLEOTIDE SEQUENCE [LARGE SCALE GENOMIC DNA]</scope>
    <source>
        <strain evidence="3">CGMCC 4.7393</strain>
    </source>
</reference>
<organism evidence="2 3">
    <name type="scientific">Rufibacter roseus</name>
    <dbReference type="NCBI Taxonomy" id="1567108"/>
    <lineage>
        <taxon>Bacteria</taxon>
        <taxon>Pseudomonadati</taxon>
        <taxon>Bacteroidota</taxon>
        <taxon>Cytophagia</taxon>
        <taxon>Cytophagales</taxon>
        <taxon>Hymenobacteraceae</taxon>
        <taxon>Rufibacter</taxon>
    </lineage>
</organism>
<evidence type="ECO:0000256" key="1">
    <source>
        <dbReference type="SAM" id="Phobius"/>
    </source>
</evidence>
<dbReference type="Proteomes" id="UP001596405">
    <property type="component" value="Unassembled WGS sequence"/>
</dbReference>
<dbReference type="RefSeq" id="WP_066622771.1">
    <property type="nucleotide sequence ID" value="NZ_JBHSYQ010000003.1"/>
</dbReference>
<keyword evidence="1" id="KW-0472">Membrane</keyword>
<gene>
    <name evidence="2" type="ORF">ACFQHR_04525</name>
</gene>
<protein>
    <submittedName>
        <fullName evidence="2">Uncharacterized protein</fullName>
    </submittedName>
</protein>